<accession>A0ABU8H6N3</accession>
<dbReference type="CDD" id="cd04501">
    <property type="entry name" value="SGNH_hydrolase_like_4"/>
    <property type="match status" value="1"/>
</dbReference>
<dbReference type="InterPro" id="IPR051532">
    <property type="entry name" value="Ester_Hydrolysis_Enzymes"/>
</dbReference>
<dbReference type="EMBL" id="JBBBDM010000011">
    <property type="protein sequence ID" value="MEI5688625.1"/>
    <property type="molecule type" value="Genomic_DNA"/>
</dbReference>
<evidence type="ECO:0000313" key="3">
    <source>
        <dbReference type="Proteomes" id="UP001367771"/>
    </source>
</evidence>
<evidence type="ECO:0000313" key="2">
    <source>
        <dbReference type="EMBL" id="MEI5688625.1"/>
    </source>
</evidence>
<dbReference type="InterPro" id="IPR036514">
    <property type="entry name" value="SGNH_hydro_sf"/>
</dbReference>
<sequence>MIAALGATTAMAQAPVAPPTPQLGEAFAAVNGTTIRCPLPVPPAAAQQAAQFETRPRNLDEMSAMAQRFMDPANPIGAGFRKTQAEQQATDWPFLCRYRDANAALKQSGRRPDVVFMGDSITEGWINADPSFFTSHNYVDRGISGQSSSQMVVRFYHDVVALHPRVVHIMTGTNDIGGATGPVTEDESIDNVRAMIDLAQANGITVVLASIPPMSRLLPRPDFNLRPVVRALNARLKALAAERRIAFIDYYTPFAQPDGAFDPRYANDGVHPTRAGYAVMEPLAQRALSSALAKAPR</sequence>
<proteinExistence type="predicted"/>
<comment type="caution">
    <text evidence="2">The sequence shown here is derived from an EMBL/GenBank/DDBJ whole genome shotgun (WGS) entry which is preliminary data.</text>
</comment>
<dbReference type="Pfam" id="PF13472">
    <property type="entry name" value="Lipase_GDSL_2"/>
    <property type="match status" value="1"/>
</dbReference>
<feature type="domain" description="Tyrosinase copper-binding" evidence="1">
    <location>
        <begin position="129"/>
        <end position="140"/>
    </location>
</feature>
<organism evidence="2 3">
    <name type="scientific">Sphingomonas kyungheensis</name>
    <dbReference type="NCBI Taxonomy" id="1069987"/>
    <lineage>
        <taxon>Bacteria</taxon>
        <taxon>Pseudomonadati</taxon>
        <taxon>Pseudomonadota</taxon>
        <taxon>Alphaproteobacteria</taxon>
        <taxon>Sphingomonadales</taxon>
        <taxon>Sphingomonadaceae</taxon>
        <taxon>Sphingomonas</taxon>
    </lineage>
</organism>
<keyword evidence="3" id="KW-1185">Reference proteome</keyword>
<reference evidence="2 3" key="1">
    <citation type="journal article" date="2013" name="Int. J. Syst. Evol. Microbiol.">
        <title>Sphingomonas kyungheensis sp. nov., a bacterium with ginsenoside-converting activity isolated from soil of a ginseng field.</title>
        <authorList>
            <person name="Son H.M."/>
            <person name="Yang J.E."/>
            <person name="Park Y."/>
            <person name="Han C.K."/>
            <person name="Kim S.G."/>
            <person name="Kook M."/>
            <person name="Yi T.H."/>
        </authorList>
    </citation>
    <scope>NUCLEOTIDE SEQUENCE [LARGE SCALE GENOMIC DNA]</scope>
    <source>
        <strain evidence="2 3">LMG 26582</strain>
    </source>
</reference>
<dbReference type="InterPro" id="IPR002227">
    <property type="entry name" value="Tyrosinase_Cu-bd"/>
</dbReference>
<dbReference type="PANTHER" id="PTHR30383:SF5">
    <property type="entry name" value="SGNH HYDROLASE-TYPE ESTERASE DOMAIN-CONTAINING PROTEIN"/>
    <property type="match status" value="1"/>
</dbReference>
<protein>
    <submittedName>
        <fullName evidence="2">SGNH/GDSL hydrolase family protein</fullName>
    </submittedName>
</protein>
<evidence type="ECO:0000259" key="1">
    <source>
        <dbReference type="PROSITE" id="PS00498"/>
    </source>
</evidence>
<dbReference type="PANTHER" id="PTHR30383">
    <property type="entry name" value="THIOESTERASE 1/PROTEASE 1/LYSOPHOSPHOLIPASE L1"/>
    <property type="match status" value="1"/>
</dbReference>
<dbReference type="InterPro" id="IPR013830">
    <property type="entry name" value="SGNH_hydro"/>
</dbReference>
<dbReference type="Gene3D" id="3.40.50.1110">
    <property type="entry name" value="SGNH hydrolase"/>
    <property type="match status" value="1"/>
</dbReference>
<gene>
    <name evidence="2" type="ORF">V8201_16140</name>
</gene>
<dbReference type="RefSeq" id="WP_336545942.1">
    <property type="nucleotide sequence ID" value="NZ_JBBBDM010000011.1"/>
</dbReference>
<dbReference type="GO" id="GO:0016787">
    <property type="term" value="F:hydrolase activity"/>
    <property type="evidence" value="ECO:0007669"/>
    <property type="project" value="UniProtKB-KW"/>
</dbReference>
<dbReference type="SUPFAM" id="SSF52266">
    <property type="entry name" value="SGNH hydrolase"/>
    <property type="match status" value="1"/>
</dbReference>
<dbReference type="PROSITE" id="PS00498">
    <property type="entry name" value="TYROSINASE_2"/>
    <property type="match status" value="1"/>
</dbReference>
<keyword evidence="2" id="KW-0378">Hydrolase</keyword>
<dbReference type="Proteomes" id="UP001367771">
    <property type="component" value="Unassembled WGS sequence"/>
</dbReference>
<name>A0ABU8H6N3_9SPHN</name>